<name>A0A0A2VYN4_BEABA</name>
<keyword evidence="5" id="KW-1133">Transmembrane helix</keyword>
<dbReference type="HOGENOM" id="CLU_2157913_0_0_1"/>
<evidence type="ECO:0000256" key="1">
    <source>
        <dbReference type="ARBA" id="ARBA00004273"/>
    </source>
</evidence>
<keyword evidence="2" id="KW-0999">Mitochondrion inner membrane</keyword>
<organism evidence="6 7">
    <name type="scientific">Beauveria bassiana D1-5</name>
    <dbReference type="NCBI Taxonomy" id="1245745"/>
    <lineage>
        <taxon>Eukaryota</taxon>
        <taxon>Fungi</taxon>
        <taxon>Dikarya</taxon>
        <taxon>Ascomycota</taxon>
        <taxon>Pezizomycotina</taxon>
        <taxon>Sordariomycetes</taxon>
        <taxon>Hypocreomycetidae</taxon>
        <taxon>Hypocreales</taxon>
        <taxon>Cordycipitaceae</taxon>
        <taxon>Beauveria</taxon>
    </lineage>
</organism>
<keyword evidence="3" id="KW-0496">Mitochondrion</keyword>
<dbReference type="EMBL" id="ANFO01000909">
    <property type="protein sequence ID" value="KGQ05864.1"/>
    <property type="molecule type" value="Genomic_DNA"/>
</dbReference>
<dbReference type="OrthoDB" id="5511599at2759"/>
<comment type="subcellular location">
    <subcellularLocation>
        <location evidence="1">Mitochondrion inner membrane</location>
    </subcellularLocation>
</comment>
<dbReference type="InterPro" id="IPR039297">
    <property type="entry name" value="COX7a"/>
</dbReference>
<dbReference type="Pfam" id="PF02238">
    <property type="entry name" value="COX7a"/>
    <property type="match status" value="1"/>
</dbReference>
<dbReference type="AlphaFoldDB" id="A0A0A2VYN4"/>
<evidence type="ECO:0000256" key="2">
    <source>
        <dbReference type="ARBA" id="ARBA00022792"/>
    </source>
</evidence>
<accession>A0A0A2VYN4</accession>
<evidence type="ECO:0000256" key="3">
    <source>
        <dbReference type="ARBA" id="ARBA00023128"/>
    </source>
</evidence>
<evidence type="ECO:0000313" key="6">
    <source>
        <dbReference type="EMBL" id="KGQ05864.1"/>
    </source>
</evidence>
<dbReference type="Proteomes" id="UP000030106">
    <property type="component" value="Unassembled WGS sequence"/>
</dbReference>
<keyword evidence="5" id="KW-0812">Transmembrane</keyword>
<dbReference type="eggNOG" id="ENOG502S7DE">
    <property type="taxonomic scope" value="Eukaryota"/>
</dbReference>
<evidence type="ECO:0000256" key="4">
    <source>
        <dbReference type="ARBA" id="ARBA00023136"/>
    </source>
</evidence>
<proteinExistence type="predicted"/>
<dbReference type="STRING" id="1245745.A0A0A2VYN4"/>
<gene>
    <name evidence="6" type="ORF">BBAD15_g8918</name>
</gene>
<comment type="caution">
    <text evidence="6">The sequence shown here is derived from an EMBL/GenBank/DDBJ whole genome shotgun (WGS) entry which is preliminary data.</text>
</comment>
<sequence>MASFLHRRLHPVASCILAADTSFSTQQLRKPDRELDAKKFKMGLVNAKNNVPQHQRFYQQAYKAHTRLWMINSRSRWYMTPYLICLWGTFGATLYAAGRKITGHNTYFGKD</sequence>
<keyword evidence="4 5" id="KW-0472">Membrane</keyword>
<evidence type="ECO:0000256" key="5">
    <source>
        <dbReference type="SAM" id="Phobius"/>
    </source>
</evidence>
<reference evidence="6 7" key="1">
    <citation type="submission" date="2012-10" db="EMBL/GenBank/DDBJ databases">
        <title>Genome sequencing and analysis of entomopathogenic fungi Beauveria bassiana D1-5.</title>
        <authorList>
            <person name="Li Q."/>
            <person name="Wang L."/>
            <person name="Zhang Z."/>
            <person name="Wang Q."/>
            <person name="Ren J."/>
            <person name="Wang M."/>
            <person name="Xu W."/>
            <person name="Wang J."/>
            <person name="Lu Y."/>
            <person name="Du Q."/>
            <person name="Sun Z."/>
        </authorList>
    </citation>
    <scope>NUCLEOTIDE SEQUENCE [LARGE SCALE GENOMIC DNA]</scope>
    <source>
        <strain evidence="6 7">D1-5</strain>
    </source>
</reference>
<evidence type="ECO:0000313" key="7">
    <source>
        <dbReference type="Proteomes" id="UP000030106"/>
    </source>
</evidence>
<protein>
    <submittedName>
        <fullName evidence="6">Uncharacterized protein</fullName>
    </submittedName>
</protein>
<dbReference type="GO" id="GO:0005743">
    <property type="term" value="C:mitochondrial inner membrane"/>
    <property type="evidence" value="ECO:0007669"/>
    <property type="project" value="UniProtKB-SubCell"/>
</dbReference>
<feature type="transmembrane region" description="Helical" evidence="5">
    <location>
        <begin position="77"/>
        <end position="97"/>
    </location>
</feature>